<dbReference type="InterPro" id="IPR018631">
    <property type="entry name" value="AAA-ATPase-like_dom"/>
</dbReference>
<dbReference type="OrthoDB" id="5584915at2759"/>
<name>A0A9W4SCX4_9GLOM</name>
<comment type="caution">
    <text evidence="2">The sequence shown here is derived from an EMBL/GenBank/DDBJ whole genome shotgun (WGS) entry which is preliminary data.</text>
</comment>
<organism evidence="2 3">
    <name type="scientific">Funneliformis geosporum</name>
    <dbReference type="NCBI Taxonomy" id="1117311"/>
    <lineage>
        <taxon>Eukaryota</taxon>
        <taxon>Fungi</taxon>
        <taxon>Fungi incertae sedis</taxon>
        <taxon>Mucoromycota</taxon>
        <taxon>Glomeromycotina</taxon>
        <taxon>Glomeromycetes</taxon>
        <taxon>Glomerales</taxon>
        <taxon>Glomeraceae</taxon>
        <taxon>Funneliformis</taxon>
    </lineage>
</organism>
<keyword evidence="3" id="KW-1185">Reference proteome</keyword>
<evidence type="ECO:0000313" key="2">
    <source>
        <dbReference type="EMBL" id="CAI2164029.1"/>
    </source>
</evidence>
<dbReference type="Pfam" id="PF09820">
    <property type="entry name" value="AAA-ATPase_like"/>
    <property type="match status" value="1"/>
</dbReference>
<evidence type="ECO:0000313" key="3">
    <source>
        <dbReference type="Proteomes" id="UP001153678"/>
    </source>
</evidence>
<evidence type="ECO:0000259" key="1">
    <source>
        <dbReference type="Pfam" id="PF09820"/>
    </source>
</evidence>
<protein>
    <submittedName>
        <fullName evidence="2">5732_t:CDS:1</fullName>
    </submittedName>
</protein>
<dbReference type="InterPro" id="IPR012547">
    <property type="entry name" value="PDDEXK_9"/>
</dbReference>
<dbReference type="Pfam" id="PF08011">
    <property type="entry name" value="PDDEXK_9"/>
    <property type="match status" value="1"/>
</dbReference>
<reference evidence="2" key="1">
    <citation type="submission" date="2022-08" db="EMBL/GenBank/DDBJ databases">
        <authorList>
            <person name="Kallberg Y."/>
            <person name="Tangrot J."/>
            <person name="Rosling A."/>
        </authorList>
    </citation>
    <scope>NUCLEOTIDE SEQUENCE</scope>
    <source>
        <strain evidence="2">Wild A</strain>
    </source>
</reference>
<accession>A0A9W4SCX4</accession>
<dbReference type="EMBL" id="CAMKVN010000128">
    <property type="protein sequence ID" value="CAI2164029.1"/>
    <property type="molecule type" value="Genomic_DNA"/>
</dbReference>
<dbReference type="PANTHER" id="PTHR34825">
    <property type="entry name" value="CONSERVED PROTEIN, WITH A WEAK D-GALACTARATE DEHYDRATASE/ALTRONATE HYDROLASE DOMAIN"/>
    <property type="match status" value="1"/>
</dbReference>
<gene>
    <name evidence="2" type="ORF">FWILDA_LOCUS1361</name>
</gene>
<feature type="domain" description="AAA-ATPase-like" evidence="1">
    <location>
        <begin position="26"/>
        <end position="254"/>
    </location>
</feature>
<dbReference type="AlphaFoldDB" id="A0A9W4SCX4"/>
<dbReference type="Proteomes" id="UP001153678">
    <property type="component" value="Unassembled WGS sequence"/>
</dbReference>
<sequence length="596" mass="68608">MLGSNFVPYTKTLNNASVIFGETVSVGKDDFGSFINERHTFIDKSMLIKEFIESSDSVSLILRPRRFGKSTNLSMLRRFFEISHSQEEIFISKKRKLFEKLKISTETKIMENHLAKYPVIHISLKDLTADNWDGMIINLRTLVADLYGEYRYIIDTLYPDEKNNYQRILAEDQTYPSLAFALKQLSKYLQRYHKKQCIVLIDEYDSPMECAYNKGYFKIANEFFKNMFSSLLKSNDTNVMKAMLVGVLQIAKSGFLSGLNNIQAYPLHSPLPIYTDKFGFTSDEVKLLLTMREELQIEDIQKWYDGYSAGGYVHLYNPWSIINMISKGTLCPYWTSTGSTKTVKNFLWRASSSFKKAVEELLKGEAIADIKIQNDLEYLYLDQYQDTTIWTLLYYGGYLTMNLEKKLIIPNLEVRTEWINWVTDMSFFKGGKTVISMLEHLLLGNLDSFKNEFECMVIDTLSFYDVGGSKSGKNAEYVYHAFCLGMFVVARDRGYNVDSNREAGTGRYDVRIVPKSGAISDAAVVIEFKVVDDMKNLQNIAQKALNQIEEKQYRATLQNEVRKVLEIGIAFKGKMSCVLGRSLRRNENNTWSESSQ</sequence>
<dbReference type="PANTHER" id="PTHR34825:SF1">
    <property type="entry name" value="AAA-ATPASE-LIKE DOMAIN-CONTAINING PROTEIN"/>
    <property type="match status" value="1"/>
</dbReference>
<proteinExistence type="predicted"/>